<keyword evidence="2" id="KW-1185">Reference proteome</keyword>
<sequence length="258" mass="29166">MDTRLTASIEDLEKMFGSRMQEYEAKLQKATTGIEPLPNITSIASEFKEFKLFVCQALSKLKSQIELLATGFDRHETAMRRKVLLLHGVPEKDNERLPDVVHSLLSNQMKLTELAKDSNVIHVCHRLGSKQQKTRPILVRFFRMETRQIVWDSKKALKGTGITISEFLTQARHRVFMAARKHFGMLNCWSTEGRIIVICPDKSRCKLETAGELQDLVTRFPSSSVNTEVPGHLAELASPLAATAAAPAKIVRKTRLRK</sequence>
<gene>
    <name evidence="1" type="ORF">PYW08_003061</name>
</gene>
<protein>
    <submittedName>
        <fullName evidence="1">Uncharacterized protein</fullName>
    </submittedName>
</protein>
<reference evidence="1" key="1">
    <citation type="submission" date="2023-03" db="EMBL/GenBank/DDBJ databases">
        <title>Chromosome-level genomes of two armyworms, Mythimna separata and Mythimna loreyi, provide insights into the biosynthesis and reception of sex pheromones.</title>
        <authorList>
            <person name="Zhao H."/>
        </authorList>
    </citation>
    <scope>NUCLEOTIDE SEQUENCE</scope>
    <source>
        <strain evidence="1">BeijingLab</strain>
    </source>
</reference>
<name>A0ACC2QS25_9NEOP</name>
<evidence type="ECO:0000313" key="1">
    <source>
        <dbReference type="EMBL" id="KAJ8723149.1"/>
    </source>
</evidence>
<organism evidence="1 2">
    <name type="scientific">Mythimna loreyi</name>
    <dbReference type="NCBI Taxonomy" id="667449"/>
    <lineage>
        <taxon>Eukaryota</taxon>
        <taxon>Metazoa</taxon>
        <taxon>Ecdysozoa</taxon>
        <taxon>Arthropoda</taxon>
        <taxon>Hexapoda</taxon>
        <taxon>Insecta</taxon>
        <taxon>Pterygota</taxon>
        <taxon>Neoptera</taxon>
        <taxon>Endopterygota</taxon>
        <taxon>Lepidoptera</taxon>
        <taxon>Glossata</taxon>
        <taxon>Ditrysia</taxon>
        <taxon>Noctuoidea</taxon>
        <taxon>Noctuidae</taxon>
        <taxon>Noctuinae</taxon>
        <taxon>Hadenini</taxon>
        <taxon>Mythimna</taxon>
    </lineage>
</organism>
<accession>A0ACC2QS25</accession>
<evidence type="ECO:0000313" key="2">
    <source>
        <dbReference type="Proteomes" id="UP001231649"/>
    </source>
</evidence>
<dbReference type="EMBL" id="CM056790">
    <property type="protein sequence ID" value="KAJ8723149.1"/>
    <property type="molecule type" value="Genomic_DNA"/>
</dbReference>
<dbReference type="Proteomes" id="UP001231649">
    <property type="component" value="Chromosome 14"/>
</dbReference>
<proteinExistence type="predicted"/>
<comment type="caution">
    <text evidence="1">The sequence shown here is derived from an EMBL/GenBank/DDBJ whole genome shotgun (WGS) entry which is preliminary data.</text>
</comment>